<dbReference type="PROSITE" id="PS50817">
    <property type="entry name" value="INTEIN_N_TER"/>
    <property type="match status" value="1"/>
</dbReference>
<feature type="domain" description="Hint" evidence="1">
    <location>
        <begin position="36"/>
        <end position="115"/>
    </location>
</feature>
<dbReference type="SUPFAM" id="SSF51294">
    <property type="entry name" value="Hedgehog/intein (Hint) domain"/>
    <property type="match status" value="1"/>
</dbReference>
<dbReference type="WBParaSite" id="PDA_v2.g13773.t1">
    <property type="protein sequence ID" value="PDA_v2.g13773.t1"/>
    <property type="gene ID" value="PDA_v2.g13773"/>
</dbReference>
<dbReference type="Proteomes" id="UP000887578">
    <property type="component" value="Unplaced"/>
</dbReference>
<name>A0A914PE59_9BILA</name>
<dbReference type="SMART" id="SM00306">
    <property type="entry name" value="HintN"/>
    <property type="match status" value="1"/>
</dbReference>
<proteinExistence type="predicted"/>
<dbReference type="InterPro" id="IPR001767">
    <property type="entry name" value="Hedgehog_Hint"/>
</dbReference>
<keyword evidence="2" id="KW-1185">Reference proteome</keyword>
<dbReference type="Gene3D" id="2.170.16.10">
    <property type="entry name" value="Hedgehog/Intein (Hint) domain"/>
    <property type="match status" value="1"/>
</dbReference>
<dbReference type="GO" id="GO:0016539">
    <property type="term" value="P:intein-mediated protein splicing"/>
    <property type="evidence" value="ECO:0007669"/>
    <property type="project" value="InterPro"/>
</dbReference>
<dbReference type="InterPro" id="IPR006141">
    <property type="entry name" value="Intein_N"/>
</dbReference>
<dbReference type="CDD" id="cd00081">
    <property type="entry name" value="Hint"/>
    <property type="match status" value="1"/>
</dbReference>
<evidence type="ECO:0000313" key="2">
    <source>
        <dbReference type="Proteomes" id="UP000887578"/>
    </source>
</evidence>
<evidence type="ECO:0000259" key="1">
    <source>
        <dbReference type="SMART" id="SM00306"/>
    </source>
</evidence>
<accession>A0A914PE59</accession>
<dbReference type="Pfam" id="PF01079">
    <property type="entry name" value="Hint"/>
    <property type="match status" value="1"/>
</dbReference>
<sequence length="122" mass="13790">MPFPNIQPFQPPIPSNQIFPGAAYIPPPYMGAPGAGSCFSSDTIVKLLDGNEKRMNELELGDWVLSAGDKRMGYNKVISWLHRMPNLTEEFLKITLENGKAIKITKKHFIYKIDCSGWFLFL</sequence>
<dbReference type="InterPro" id="IPR052140">
    <property type="entry name" value="Dev_Signal_Hedgehog-like"/>
</dbReference>
<organism evidence="2 3">
    <name type="scientific">Panagrolaimus davidi</name>
    <dbReference type="NCBI Taxonomy" id="227884"/>
    <lineage>
        <taxon>Eukaryota</taxon>
        <taxon>Metazoa</taxon>
        <taxon>Ecdysozoa</taxon>
        <taxon>Nematoda</taxon>
        <taxon>Chromadorea</taxon>
        <taxon>Rhabditida</taxon>
        <taxon>Tylenchina</taxon>
        <taxon>Panagrolaimomorpha</taxon>
        <taxon>Panagrolaimoidea</taxon>
        <taxon>Panagrolaimidae</taxon>
        <taxon>Panagrolaimus</taxon>
    </lineage>
</organism>
<dbReference type="PANTHER" id="PTHR46706:SF7">
    <property type="entry name" value="GROUNDHOG (HEDGEHOG-LIKE FAMILY)-RELATED"/>
    <property type="match status" value="1"/>
</dbReference>
<dbReference type="GO" id="GO:0016540">
    <property type="term" value="P:protein autoprocessing"/>
    <property type="evidence" value="ECO:0007669"/>
    <property type="project" value="InterPro"/>
</dbReference>
<dbReference type="InterPro" id="IPR036844">
    <property type="entry name" value="Hint_dom_sf"/>
</dbReference>
<reference evidence="3" key="1">
    <citation type="submission" date="2022-11" db="UniProtKB">
        <authorList>
            <consortium name="WormBaseParasite"/>
        </authorList>
    </citation>
    <scope>IDENTIFICATION</scope>
</reference>
<dbReference type="AlphaFoldDB" id="A0A914PE59"/>
<dbReference type="PANTHER" id="PTHR46706">
    <property type="entry name" value="PROTEIN QUA-1-RELATED"/>
    <property type="match status" value="1"/>
</dbReference>
<protein>
    <submittedName>
        <fullName evidence="3">Hint domain-containing protein</fullName>
    </submittedName>
</protein>
<dbReference type="InterPro" id="IPR003587">
    <property type="entry name" value="Hint_dom_N"/>
</dbReference>
<evidence type="ECO:0000313" key="3">
    <source>
        <dbReference type="WBParaSite" id="PDA_v2.g13773.t1"/>
    </source>
</evidence>